<organism evidence="1 2">
    <name type="scientific">Meloidogyne enterolobii</name>
    <name type="common">Root-knot nematode worm</name>
    <name type="synonym">Meloidogyne mayaguensis</name>
    <dbReference type="NCBI Taxonomy" id="390850"/>
    <lineage>
        <taxon>Eukaryota</taxon>
        <taxon>Metazoa</taxon>
        <taxon>Ecdysozoa</taxon>
        <taxon>Nematoda</taxon>
        <taxon>Chromadorea</taxon>
        <taxon>Rhabditida</taxon>
        <taxon>Tylenchina</taxon>
        <taxon>Tylenchomorpha</taxon>
        <taxon>Tylenchoidea</taxon>
        <taxon>Meloidogynidae</taxon>
        <taxon>Meloidogyninae</taxon>
        <taxon>Meloidogyne</taxon>
    </lineage>
</organism>
<comment type="caution">
    <text evidence="1">The sequence shown here is derived from an EMBL/GenBank/DDBJ whole genome shotgun (WGS) entry which is preliminary data.</text>
</comment>
<proteinExistence type="predicted"/>
<evidence type="ECO:0000313" key="1">
    <source>
        <dbReference type="EMBL" id="CAK5125627.1"/>
    </source>
</evidence>
<reference evidence="1" key="1">
    <citation type="submission" date="2023-11" db="EMBL/GenBank/DDBJ databases">
        <authorList>
            <person name="Poullet M."/>
        </authorList>
    </citation>
    <scope>NUCLEOTIDE SEQUENCE</scope>
    <source>
        <strain evidence="1">E1834</strain>
    </source>
</reference>
<dbReference type="Proteomes" id="UP001497535">
    <property type="component" value="Unassembled WGS sequence"/>
</dbReference>
<accession>A0ACB1B827</accession>
<name>A0ACB1B827_MELEN</name>
<gene>
    <name evidence="1" type="ORF">MENTE1834_LOCUS48090</name>
</gene>
<evidence type="ECO:0000313" key="2">
    <source>
        <dbReference type="Proteomes" id="UP001497535"/>
    </source>
</evidence>
<dbReference type="EMBL" id="CAVMJV010000213">
    <property type="protein sequence ID" value="CAK5125627.1"/>
    <property type="molecule type" value="Genomic_DNA"/>
</dbReference>
<protein>
    <submittedName>
        <fullName evidence="1">Uncharacterized protein</fullName>
    </submittedName>
</protein>
<keyword evidence="2" id="KW-1185">Reference proteome</keyword>
<sequence>MLFLILFLLISIPLINFINFGNSLIFNGNSENFNKIKFNYFRIKRQGRFKRANKKWTLDECKYASFGKPWMLEDCCKQGHGRAMKLGCN</sequence>